<keyword evidence="2" id="KW-1185">Reference proteome</keyword>
<protein>
    <submittedName>
        <fullName evidence="1">Uncharacterized protein</fullName>
    </submittedName>
</protein>
<evidence type="ECO:0000313" key="2">
    <source>
        <dbReference type="Proteomes" id="UP001359559"/>
    </source>
</evidence>
<name>A0AAN9FH32_CLITE</name>
<proteinExistence type="predicted"/>
<accession>A0AAN9FH32</accession>
<reference evidence="1 2" key="1">
    <citation type="submission" date="2024-01" db="EMBL/GenBank/DDBJ databases">
        <title>The genomes of 5 underutilized Papilionoideae crops provide insights into root nodulation and disease resistance.</title>
        <authorList>
            <person name="Yuan L."/>
        </authorList>
    </citation>
    <scope>NUCLEOTIDE SEQUENCE [LARGE SCALE GENOMIC DNA]</scope>
    <source>
        <strain evidence="1">LY-2023</strain>
        <tissue evidence="1">Leaf</tissue>
    </source>
</reference>
<dbReference type="Proteomes" id="UP001359559">
    <property type="component" value="Unassembled WGS sequence"/>
</dbReference>
<dbReference type="EMBL" id="JAYKXN010000007">
    <property type="protein sequence ID" value="KAK7271788.1"/>
    <property type="molecule type" value="Genomic_DNA"/>
</dbReference>
<dbReference type="AlphaFoldDB" id="A0AAN9FH32"/>
<organism evidence="1 2">
    <name type="scientific">Clitoria ternatea</name>
    <name type="common">Butterfly pea</name>
    <dbReference type="NCBI Taxonomy" id="43366"/>
    <lineage>
        <taxon>Eukaryota</taxon>
        <taxon>Viridiplantae</taxon>
        <taxon>Streptophyta</taxon>
        <taxon>Embryophyta</taxon>
        <taxon>Tracheophyta</taxon>
        <taxon>Spermatophyta</taxon>
        <taxon>Magnoliopsida</taxon>
        <taxon>eudicotyledons</taxon>
        <taxon>Gunneridae</taxon>
        <taxon>Pentapetalae</taxon>
        <taxon>rosids</taxon>
        <taxon>fabids</taxon>
        <taxon>Fabales</taxon>
        <taxon>Fabaceae</taxon>
        <taxon>Papilionoideae</taxon>
        <taxon>50 kb inversion clade</taxon>
        <taxon>NPAAA clade</taxon>
        <taxon>indigoferoid/millettioid clade</taxon>
        <taxon>Phaseoleae</taxon>
        <taxon>Clitoria</taxon>
    </lineage>
</organism>
<evidence type="ECO:0000313" key="1">
    <source>
        <dbReference type="EMBL" id="KAK7271788.1"/>
    </source>
</evidence>
<comment type="caution">
    <text evidence="1">The sequence shown here is derived from an EMBL/GenBank/DDBJ whole genome shotgun (WGS) entry which is preliminary data.</text>
</comment>
<gene>
    <name evidence="1" type="ORF">RJT34_27977</name>
</gene>
<sequence>MTIATRQSHKFMQSKVDQKELENKTLNAANKMNKMDEIIELSSSLVKPVETNDECLWGLTDGDKTAPDTAWWTDGLRVNRSMFLPLKREAK</sequence>